<dbReference type="InterPro" id="IPR003646">
    <property type="entry name" value="SH3-like_bac-type"/>
</dbReference>
<evidence type="ECO:0000313" key="4">
    <source>
        <dbReference type="EMBL" id="MEQ2557329.1"/>
    </source>
</evidence>
<gene>
    <name evidence="4" type="ORF">WMO43_05475</name>
</gene>
<feature type="transmembrane region" description="Helical" evidence="2">
    <location>
        <begin position="37"/>
        <end position="55"/>
    </location>
</feature>
<feature type="compositionally biased region" description="Polar residues" evidence="1">
    <location>
        <begin position="1"/>
        <end position="19"/>
    </location>
</feature>
<comment type="caution">
    <text evidence="4">The sequence shown here is derived from an EMBL/GenBank/DDBJ whole genome shotgun (WGS) entry which is preliminary data.</text>
</comment>
<feature type="domain" description="SH3b" evidence="3">
    <location>
        <begin position="350"/>
        <end position="411"/>
    </location>
</feature>
<dbReference type="RefSeq" id="WP_353530462.1">
    <property type="nucleotide sequence ID" value="NZ_JBBMEX010000004.1"/>
</dbReference>
<feature type="compositionally biased region" description="Basic and acidic residues" evidence="1">
    <location>
        <begin position="260"/>
        <end position="321"/>
    </location>
</feature>
<accession>A0ABV1HC78</accession>
<dbReference type="Gene3D" id="2.30.30.40">
    <property type="entry name" value="SH3 Domains"/>
    <property type="match status" value="2"/>
</dbReference>
<feature type="domain" description="SH3b" evidence="3">
    <location>
        <begin position="422"/>
        <end position="483"/>
    </location>
</feature>
<feature type="region of interest" description="Disordered" evidence="1">
    <location>
        <begin position="260"/>
        <end position="351"/>
    </location>
</feature>
<name>A0ABV1HC78_9FIRM</name>
<keyword evidence="5" id="KW-1185">Reference proteome</keyword>
<feature type="region of interest" description="Disordered" evidence="1">
    <location>
        <begin position="1"/>
        <end position="21"/>
    </location>
</feature>
<evidence type="ECO:0000256" key="2">
    <source>
        <dbReference type="SAM" id="Phobius"/>
    </source>
</evidence>
<feature type="compositionally biased region" description="Basic and acidic residues" evidence="1">
    <location>
        <begin position="327"/>
        <end position="341"/>
    </location>
</feature>
<dbReference type="Proteomes" id="UP001454489">
    <property type="component" value="Unassembled WGS sequence"/>
</dbReference>
<keyword evidence="2" id="KW-0812">Transmembrane</keyword>
<evidence type="ECO:0000259" key="3">
    <source>
        <dbReference type="PROSITE" id="PS51781"/>
    </source>
</evidence>
<reference evidence="4 5" key="1">
    <citation type="submission" date="2024-03" db="EMBL/GenBank/DDBJ databases">
        <title>Human intestinal bacterial collection.</title>
        <authorList>
            <person name="Pauvert C."/>
            <person name="Hitch T.C.A."/>
            <person name="Clavel T."/>
        </authorList>
    </citation>
    <scope>NUCLEOTIDE SEQUENCE [LARGE SCALE GENOMIC DNA]</scope>
    <source>
        <strain evidence="4 5">CLA-AA-H185</strain>
    </source>
</reference>
<evidence type="ECO:0000313" key="5">
    <source>
        <dbReference type="Proteomes" id="UP001454489"/>
    </source>
</evidence>
<evidence type="ECO:0000256" key="1">
    <source>
        <dbReference type="SAM" id="MobiDB-lite"/>
    </source>
</evidence>
<sequence>MSTEDGSNKNNIDGNGTDKNSIDKEKTQEFLHKNGRYLIMAGMLVVILIGIVMLVNNKGTSSADPKARAEKVLKEDYQVDENEAVTKLMKNYYKYYAEGNVDKMKEIATPISKLEQSYIKMFSERVEKYKNIKCYTKEGLDKDSYIVSVTMDMKFPKIKTTIPSLETFYVRTDDKGNLYIDNLYSTFNYIATNEKDVDSSVSEFIDKYEEQDDFVKLANDIEKKSSKAIKSDKDLEKYVNKLNDKVIPKWLNNYKKAQEEEQKKKEEEQKKKDEEKKKQEEEQKKKDEEKKKKEEEQKKKDDKKDSKKKSEEKKKSEDKKDSKKKSDKKDDQKKEDNKQEEQQQAEQPAAETVYVTTKVNIRDAASTDGNVVEMLEFGTELKRTGTEGDWSAVEHNGVTGYVKSEYLSTEVPQQDTSAPSLSEGSTVTLNGTINIRESMSETSTKVAVGYAGDKVTVVMSYAEGWTKVNYKDTIGYIKTELLQ</sequence>
<dbReference type="EMBL" id="JBBMEX010000004">
    <property type="protein sequence ID" value="MEQ2557329.1"/>
    <property type="molecule type" value="Genomic_DNA"/>
</dbReference>
<dbReference type="SMART" id="SM00287">
    <property type="entry name" value="SH3b"/>
    <property type="match status" value="2"/>
</dbReference>
<keyword evidence="2" id="KW-1133">Transmembrane helix</keyword>
<dbReference type="PROSITE" id="PS51781">
    <property type="entry name" value="SH3B"/>
    <property type="match status" value="2"/>
</dbReference>
<keyword evidence="2" id="KW-0472">Membrane</keyword>
<proteinExistence type="predicted"/>
<protein>
    <submittedName>
        <fullName evidence="4">SH3 domain-containing protein</fullName>
    </submittedName>
</protein>
<dbReference type="Pfam" id="PF08239">
    <property type="entry name" value="SH3_3"/>
    <property type="match status" value="2"/>
</dbReference>
<organism evidence="4 5">
    <name type="scientific">Maccoyibacter intestinihominis</name>
    <dbReference type="NCBI Taxonomy" id="3133499"/>
    <lineage>
        <taxon>Bacteria</taxon>
        <taxon>Bacillati</taxon>
        <taxon>Bacillota</taxon>
        <taxon>Clostridia</taxon>
        <taxon>Lachnospirales</taxon>
        <taxon>Lachnospiraceae</taxon>
        <taxon>Maccoyibacter</taxon>
    </lineage>
</organism>